<dbReference type="PANTHER" id="PTHR47782:SF12">
    <property type="entry name" value="ZN(II)2CYS6 TRANSCRIPTION FACTOR (EUROFUNG)"/>
    <property type="match status" value="1"/>
</dbReference>
<evidence type="ECO:0000256" key="1">
    <source>
        <dbReference type="ARBA" id="ARBA00004123"/>
    </source>
</evidence>
<dbReference type="InterPro" id="IPR052202">
    <property type="entry name" value="Yeast_MetPath_Reg"/>
</dbReference>
<dbReference type="CDD" id="cd00067">
    <property type="entry name" value="GAL4"/>
    <property type="match status" value="1"/>
</dbReference>
<organism evidence="9 10">
    <name type="scientific">Paraphaeosphaeria minitans</name>
    <dbReference type="NCBI Taxonomy" id="565426"/>
    <lineage>
        <taxon>Eukaryota</taxon>
        <taxon>Fungi</taxon>
        <taxon>Dikarya</taxon>
        <taxon>Ascomycota</taxon>
        <taxon>Pezizomycotina</taxon>
        <taxon>Dothideomycetes</taxon>
        <taxon>Pleosporomycetidae</taxon>
        <taxon>Pleosporales</taxon>
        <taxon>Massarineae</taxon>
        <taxon>Didymosphaeriaceae</taxon>
        <taxon>Paraphaeosphaeria</taxon>
    </lineage>
</organism>
<evidence type="ECO:0000256" key="8">
    <source>
        <dbReference type="SAM" id="MobiDB-lite"/>
    </source>
</evidence>
<evidence type="ECO:0000256" key="4">
    <source>
        <dbReference type="ARBA" id="ARBA00023015"/>
    </source>
</evidence>
<sequence length="559" mass="62729">MSIASPISPPDIDLDALIQSLPACKRCRECRRGCDTLLPKCRQVSTGQPPAPHIDSARQCTKAGVECSFYDHGRDELLPRSYIAKLIDHVHKLKANANPSPAASGPTPQDPAASTPTSAVKSDLCKSDSVVSDPPLHPVQPEHYFAEAAGSYRYLGAEACLVKSPRQKAKELNWGVGDEDDDEWRISIQQSDAKNHDLVEVYIEQIQALYPILHLSARYLTPELPPDLTAVELFHLNMIYSIGCHVTPLTLSKKVRQREGFGKIGNPSDDRLWSRSGRHTYRMAHTQNYTLLAQNFLETAEHYMEAATTDATIEGLRAILLLAINSLFDPLRGNIGQQIALATRLALALEQKSHELSPSDVDMVQRMHTTIFSLENEIATVLDRPATFPEPEGELCFDLNRSADYFCSIYRLQNRWRKGNAATKAWALNQLPPLDLGYKLPPSLRLILHQTRLLFDPVWQTAWHVLEAVVETGSIHIYLTPHWVYRAATVVMKENWGDFHPEDVITLYSNALVVLQTSSWKWGSSAALAGSLENLMQQKRLKTTGDLWDRTHTVYDVRF</sequence>
<evidence type="ECO:0000256" key="6">
    <source>
        <dbReference type="ARBA" id="ARBA00023163"/>
    </source>
</evidence>
<dbReference type="OrthoDB" id="25921at2759"/>
<keyword evidence="5" id="KW-0238">DNA-binding</keyword>
<evidence type="ECO:0000313" key="9">
    <source>
        <dbReference type="EMBL" id="KAF9737760.1"/>
    </source>
</evidence>
<dbReference type="GO" id="GO:0043565">
    <property type="term" value="F:sequence-specific DNA binding"/>
    <property type="evidence" value="ECO:0007669"/>
    <property type="project" value="TreeGrafter"/>
</dbReference>
<dbReference type="GO" id="GO:0000981">
    <property type="term" value="F:DNA-binding transcription factor activity, RNA polymerase II-specific"/>
    <property type="evidence" value="ECO:0007669"/>
    <property type="project" value="InterPro"/>
</dbReference>
<dbReference type="GO" id="GO:0008270">
    <property type="term" value="F:zinc ion binding"/>
    <property type="evidence" value="ECO:0007669"/>
    <property type="project" value="InterPro"/>
</dbReference>
<gene>
    <name evidence="9" type="ORF">PMIN01_05539</name>
</gene>
<reference evidence="9" key="1">
    <citation type="journal article" date="2020" name="Mol. Plant Microbe Interact.">
        <title>Genome Sequence of the Biocontrol Agent Coniothyrium minitans strain Conio (IMI 134523).</title>
        <authorList>
            <person name="Patel D."/>
            <person name="Shittu T.A."/>
            <person name="Baroncelli R."/>
            <person name="Muthumeenakshi S."/>
            <person name="Osborne T.H."/>
            <person name="Janganan T.K."/>
            <person name="Sreenivasaprasad S."/>
        </authorList>
    </citation>
    <scope>NUCLEOTIDE SEQUENCE</scope>
    <source>
        <strain evidence="9">Conio</strain>
    </source>
</reference>
<dbReference type="Proteomes" id="UP000756921">
    <property type="component" value="Unassembled WGS sequence"/>
</dbReference>
<dbReference type="EMBL" id="WJXW01000004">
    <property type="protein sequence ID" value="KAF9737760.1"/>
    <property type="molecule type" value="Genomic_DNA"/>
</dbReference>
<evidence type="ECO:0000256" key="7">
    <source>
        <dbReference type="ARBA" id="ARBA00023242"/>
    </source>
</evidence>
<dbReference type="InterPro" id="IPR001138">
    <property type="entry name" value="Zn2Cys6_DnaBD"/>
</dbReference>
<protein>
    <recommendedName>
        <fullName evidence="11">Zn(2)-C6 fungal-type domain-containing protein</fullName>
    </recommendedName>
</protein>
<keyword evidence="4" id="KW-0805">Transcription regulation</keyword>
<keyword evidence="2" id="KW-0479">Metal-binding</keyword>
<dbReference type="GO" id="GO:0045944">
    <property type="term" value="P:positive regulation of transcription by RNA polymerase II"/>
    <property type="evidence" value="ECO:0007669"/>
    <property type="project" value="TreeGrafter"/>
</dbReference>
<proteinExistence type="predicted"/>
<evidence type="ECO:0000256" key="5">
    <source>
        <dbReference type="ARBA" id="ARBA00023125"/>
    </source>
</evidence>
<dbReference type="GO" id="GO:0005634">
    <property type="term" value="C:nucleus"/>
    <property type="evidence" value="ECO:0007669"/>
    <property type="project" value="UniProtKB-SubCell"/>
</dbReference>
<evidence type="ECO:0000256" key="2">
    <source>
        <dbReference type="ARBA" id="ARBA00022723"/>
    </source>
</evidence>
<evidence type="ECO:0008006" key="11">
    <source>
        <dbReference type="Google" id="ProtNLM"/>
    </source>
</evidence>
<evidence type="ECO:0000313" key="10">
    <source>
        <dbReference type="Proteomes" id="UP000756921"/>
    </source>
</evidence>
<name>A0A9P6GML6_9PLEO</name>
<comment type="caution">
    <text evidence="9">The sequence shown here is derived from an EMBL/GenBank/DDBJ whole genome shotgun (WGS) entry which is preliminary data.</text>
</comment>
<keyword evidence="10" id="KW-1185">Reference proteome</keyword>
<keyword evidence="6" id="KW-0804">Transcription</keyword>
<dbReference type="PANTHER" id="PTHR47782">
    <property type="entry name" value="ZN(II)2CYS6 TRANSCRIPTION FACTOR (EUROFUNG)-RELATED"/>
    <property type="match status" value="1"/>
</dbReference>
<comment type="subcellular location">
    <subcellularLocation>
        <location evidence="1">Nucleus</location>
    </subcellularLocation>
</comment>
<keyword evidence="7" id="KW-0539">Nucleus</keyword>
<accession>A0A9P6GML6</accession>
<feature type="region of interest" description="Disordered" evidence="8">
    <location>
        <begin position="97"/>
        <end position="132"/>
    </location>
</feature>
<evidence type="ECO:0000256" key="3">
    <source>
        <dbReference type="ARBA" id="ARBA00022833"/>
    </source>
</evidence>
<keyword evidence="3" id="KW-0862">Zinc</keyword>
<dbReference type="AlphaFoldDB" id="A0A9P6GML6"/>